<gene>
    <name evidence="2" type="ORF">DYU11_02200</name>
</gene>
<dbReference type="SUPFAM" id="SSF46785">
    <property type="entry name" value="Winged helix' DNA-binding domain"/>
    <property type="match status" value="1"/>
</dbReference>
<dbReference type="Gene3D" id="1.10.10.10">
    <property type="entry name" value="Winged helix-like DNA-binding domain superfamily/Winged helix DNA-binding domain"/>
    <property type="match status" value="1"/>
</dbReference>
<name>A0A418MIA1_9BACT</name>
<dbReference type="AlphaFoldDB" id="A0A418MIA1"/>
<dbReference type="InterPro" id="IPR011991">
    <property type="entry name" value="ArsR-like_HTH"/>
</dbReference>
<sequence>MDFMAELAELAMASRLRRLSDTYWQAVTTIYRESGLDFEVKWATVFILIVRQGPISVMDIADRLGITHPGVIQVVNELVQRGLITSEKSGKDSRKRLLSLSPAGEAMVPKLQPLWDAFVAVNREMLTNQTHNLLQSLQEMEDQLAQKPFVNRVRDQLNTPNHD</sequence>
<protein>
    <submittedName>
        <fullName evidence="2">MarR family transcriptional regulator</fullName>
    </submittedName>
</protein>
<dbReference type="CDD" id="cd00090">
    <property type="entry name" value="HTH_ARSR"/>
    <property type="match status" value="1"/>
</dbReference>
<dbReference type="Pfam" id="PF12802">
    <property type="entry name" value="MarR_2"/>
    <property type="match status" value="1"/>
</dbReference>
<dbReference type="InterPro" id="IPR000835">
    <property type="entry name" value="HTH_MarR-typ"/>
</dbReference>
<reference evidence="2 3" key="1">
    <citation type="submission" date="2018-08" db="EMBL/GenBank/DDBJ databases">
        <title>Fibrisoma montanum sp. nov., isolated from Danxia mountain soil.</title>
        <authorList>
            <person name="Huang Y."/>
        </authorList>
    </citation>
    <scope>NUCLEOTIDE SEQUENCE [LARGE SCALE GENOMIC DNA]</scope>
    <source>
        <strain evidence="2 3">HYT19</strain>
    </source>
</reference>
<dbReference type="RefSeq" id="WP_119666000.1">
    <property type="nucleotide sequence ID" value="NZ_QXED01000001.1"/>
</dbReference>
<evidence type="ECO:0000313" key="2">
    <source>
        <dbReference type="EMBL" id="RIV27149.1"/>
    </source>
</evidence>
<evidence type="ECO:0000259" key="1">
    <source>
        <dbReference type="PROSITE" id="PS50995"/>
    </source>
</evidence>
<feature type="domain" description="HTH marR-type" evidence="1">
    <location>
        <begin position="1"/>
        <end position="146"/>
    </location>
</feature>
<dbReference type="OrthoDB" id="1431064at2"/>
<dbReference type="InterPro" id="IPR036390">
    <property type="entry name" value="WH_DNA-bd_sf"/>
</dbReference>
<dbReference type="PANTHER" id="PTHR33164">
    <property type="entry name" value="TRANSCRIPTIONAL REGULATOR, MARR FAMILY"/>
    <property type="match status" value="1"/>
</dbReference>
<comment type="caution">
    <text evidence="2">The sequence shown here is derived from an EMBL/GenBank/DDBJ whole genome shotgun (WGS) entry which is preliminary data.</text>
</comment>
<dbReference type="PANTHER" id="PTHR33164:SF43">
    <property type="entry name" value="HTH-TYPE TRANSCRIPTIONAL REPRESSOR YETL"/>
    <property type="match status" value="1"/>
</dbReference>
<dbReference type="InterPro" id="IPR039422">
    <property type="entry name" value="MarR/SlyA-like"/>
</dbReference>
<proteinExistence type="predicted"/>
<dbReference type="GO" id="GO:0006950">
    <property type="term" value="P:response to stress"/>
    <property type="evidence" value="ECO:0007669"/>
    <property type="project" value="TreeGrafter"/>
</dbReference>
<dbReference type="Proteomes" id="UP000283523">
    <property type="component" value="Unassembled WGS sequence"/>
</dbReference>
<organism evidence="2 3">
    <name type="scientific">Fibrisoma montanum</name>
    <dbReference type="NCBI Taxonomy" id="2305895"/>
    <lineage>
        <taxon>Bacteria</taxon>
        <taxon>Pseudomonadati</taxon>
        <taxon>Bacteroidota</taxon>
        <taxon>Cytophagia</taxon>
        <taxon>Cytophagales</taxon>
        <taxon>Spirosomataceae</taxon>
        <taxon>Fibrisoma</taxon>
    </lineage>
</organism>
<evidence type="ECO:0000313" key="3">
    <source>
        <dbReference type="Proteomes" id="UP000283523"/>
    </source>
</evidence>
<dbReference type="PROSITE" id="PS50995">
    <property type="entry name" value="HTH_MARR_2"/>
    <property type="match status" value="1"/>
</dbReference>
<dbReference type="GO" id="GO:0003700">
    <property type="term" value="F:DNA-binding transcription factor activity"/>
    <property type="evidence" value="ECO:0007669"/>
    <property type="project" value="InterPro"/>
</dbReference>
<accession>A0A418MIA1</accession>
<dbReference type="EMBL" id="QXED01000001">
    <property type="protein sequence ID" value="RIV27149.1"/>
    <property type="molecule type" value="Genomic_DNA"/>
</dbReference>
<keyword evidence="3" id="KW-1185">Reference proteome</keyword>
<dbReference type="SMART" id="SM00347">
    <property type="entry name" value="HTH_MARR"/>
    <property type="match status" value="1"/>
</dbReference>
<dbReference type="InterPro" id="IPR036388">
    <property type="entry name" value="WH-like_DNA-bd_sf"/>
</dbReference>